<keyword evidence="2 4" id="KW-0808">Transferase</keyword>
<comment type="caution">
    <text evidence="4">The sequence shown here is derived from an EMBL/GenBank/DDBJ whole genome shotgun (WGS) entry which is preliminary data.</text>
</comment>
<sequence length="232" mass="25979">MFSKSAHVLLDLLETGKNLAISIDEKEGVRIMSEHYYSKKTTTSSEEKTWNFELLGHVFTFTTDNAVFSKKEVDFGSRLLIETFQEPGVQGDILDLGCGYGPIGLSLAKVHEGRHVFMVDVNERALGLAEKNAADNEVVNITIRESDRLQGIEDQKFAAILTNPPIRAGKQVVHTMFEEAKEALLVEGELWVVIQKKQGAPSAKKKLEELFGNAEVMEKQKGYYILKAKKFD</sequence>
<dbReference type="AlphaFoldDB" id="A0A3D8VG57"/>
<dbReference type="PANTHER" id="PTHR47816">
    <property type="entry name" value="RIBOSOMAL RNA SMALL SUBUNIT METHYLTRANSFERASE C"/>
    <property type="match status" value="1"/>
</dbReference>
<dbReference type="InterPro" id="IPR046977">
    <property type="entry name" value="RsmC/RlmG"/>
</dbReference>
<dbReference type="Pfam" id="PF05175">
    <property type="entry name" value="MTS"/>
    <property type="match status" value="1"/>
</dbReference>
<protein>
    <submittedName>
        <fullName evidence="4">Class I SAM-dependent methyltransferase</fullName>
    </submittedName>
</protein>
<dbReference type="Gene3D" id="3.40.50.150">
    <property type="entry name" value="Vaccinia Virus protein VP39"/>
    <property type="match status" value="1"/>
</dbReference>
<reference evidence="4 5" key="1">
    <citation type="submission" date="2018-08" db="EMBL/GenBank/DDBJ databases">
        <title>Genome sequence of strict halophilic Halobacillus trueperi SS1 isolated from Lunsu, a salty water body of North West Himalayas.</title>
        <authorList>
            <person name="Gupta S."/>
            <person name="Sharma P."/>
            <person name="Dev K."/>
            <person name="Baumler D."/>
            <person name="Sourirajan A."/>
        </authorList>
    </citation>
    <scope>NUCLEOTIDE SEQUENCE [LARGE SCALE GENOMIC DNA]</scope>
    <source>
        <strain evidence="4 5">SS1</strain>
    </source>
</reference>
<evidence type="ECO:0000259" key="3">
    <source>
        <dbReference type="Pfam" id="PF05175"/>
    </source>
</evidence>
<dbReference type="SUPFAM" id="SSF53335">
    <property type="entry name" value="S-adenosyl-L-methionine-dependent methyltransferases"/>
    <property type="match status" value="1"/>
</dbReference>
<dbReference type="InterPro" id="IPR029063">
    <property type="entry name" value="SAM-dependent_MTases_sf"/>
</dbReference>
<dbReference type="InterPro" id="IPR007848">
    <property type="entry name" value="Small_mtfrase_dom"/>
</dbReference>
<dbReference type="GO" id="GO:0032259">
    <property type="term" value="P:methylation"/>
    <property type="evidence" value="ECO:0007669"/>
    <property type="project" value="UniProtKB-KW"/>
</dbReference>
<dbReference type="GO" id="GO:0008757">
    <property type="term" value="F:S-adenosylmethionine-dependent methyltransferase activity"/>
    <property type="evidence" value="ECO:0007669"/>
    <property type="project" value="InterPro"/>
</dbReference>
<dbReference type="PANTHER" id="PTHR47816:SF4">
    <property type="entry name" value="RIBOSOMAL RNA SMALL SUBUNIT METHYLTRANSFERASE C"/>
    <property type="match status" value="1"/>
</dbReference>
<evidence type="ECO:0000256" key="2">
    <source>
        <dbReference type="ARBA" id="ARBA00022679"/>
    </source>
</evidence>
<organism evidence="4 5">
    <name type="scientific">Halobacillus trueperi</name>
    <dbReference type="NCBI Taxonomy" id="156205"/>
    <lineage>
        <taxon>Bacteria</taxon>
        <taxon>Bacillati</taxon>
        <taxon>Bacillota</taxon>
        <taxon>Bacilli</taxon>
        <taxon>Bacillales</taxon>
        <taxon>Bacillaceae</taxon>
        <taxon>Halobacillus</taxon>
    </lineage>
</organism>
<dbReference type="Proteomes" id="UP000257032">
    <property type="component" value="Unassembled WGS sequence"/>
</dbReference>
<accession>A0A3D8VG57</accession>
<evidence type="ECO:0000313" key="5">
    <source>
        <dbReference type="Proteomes" id="UP000257032"/>
    </source>
</evidence>
<gene>
    <name evidence="4" type="ORF">DXT76_18555</name>
</gene>
<keyword evidence="1 4" id="KW-0489">Methyltransferase</keyword>
<dbReference type="EMBL" id="QTLC01000069">
    <property type="protein sequence ID" value="RDY68061.1"/>
    <property type="molecule type" value="Genomic_DNA"/>
</dbReference>
<dbReference type="CDD" id="cd02440">
    <property type="entry name" value="AdoMet_MTases"/>
    <property type="match status" value="1"/>
</dbReference>
<evidence type="ECO:0000256" key="1">
    <source>
        <dbReference type="ARBA" id="ARBA00022603"/>
    </source>
</evidence>
<feature type="domain" description="Methyltransferase small" evidence="3">
    <location>
        <begin position="59"/>
        <end position="227"/>
    </location>
</feature>
<proteinExistence type="predicted"/>
<evidence type="ECO:0000313" key="4">
    <source>
        <dbReference type="EMBL" id="RDY68061.1"/>
    </source>
</evidence>
<name>A0A3D8VG57_9BACI</name>